<protein>
    <submittedName>
        <fullName evidence="1">Uncharacterized protein</fullName>
    </submittedName>
</protein>
<organism evidence="1 2">
    <name type="scientific">Morganella psychrotolerans</name>
    <dbReference type="NCBI Taxonomy" id="368603"/>
    <lineage>
        <taxon>Bacteria</taxon>
        <taxon>Pseudomonadati</taxon>
        <taxon>Pseudomonadota</taxon>
        <taxon>Gammaproteobacteria</taxon>
        <taxon>Enterobacterales</taxon>
        <taxon>Morganellaceae</taxon>
        <taxon>Morganella</taxon>
    </lineage>
</organism>
<dbReference type="Proteomes" id="UP000092377">
    <property type="component" value="Unassembled WGS sequence"/>
</dbReference>
<sequence length="61" mass="6671">MKRYNIEARRNGEACIVNVSGGTLHAELKCVGELRSISVTGRGNVRQIKAIAKIFQKTVNA</sequence>
<comment type="caution">
    <text evidence="1">The sequence shown here is derived from an EMBL/GenBank/DDBJ whole genome shotgun (WGS) entry which is preliminary data.</text>
</comment>
<accession>A0A1B8HKP5</accession>
<evidence type="ECO:0000313" key="1">
    <source>
        <dbReference type="EMBL" id="OBU09677.1"/>
    </source>
</evidence>
<evidence type="ECO:0000313" key="2">
    <source>
        <dbReference type="Proteomes" id="UP000092377"/>
    </source>
</evidence>
<dbReference type="AlphaFoldDB" id="A0A1B8HKP5"/>
<name>A0A1B8HKP5_9GAMM</name>
<reference evidence="2" key="1">
    <citation type="submission" date="2016-06" db="EMBL/GenBank/DDBJ databases">
        <authorList>
            <person name="Butler K."/>
        </authorList>
    </citation>
    <scope>NUCLEOTIDE SEQUENCE [LARGE SCALE GENOMIC DNA]</scope>
    <source>
        <strain evidence="2">GCSL-Mp20</strain>
    </source>
</reference>
<dbReference type="EMBL" id="LZEY01000019">
    <property type="protein sequence ID" value="OBU09677.1"/>
    <property type="molecule type" value="Genomic_DNA"/>
</dbReference>
<proteinExistence type="predicted"/>
<gene>
    <name evidence="1" type="ORF">AYY18_19325</name>
</gene>
<keyword evidence="2" id="KW-1185">Reference proteome</keyword>